<evidence type="ECO:0000259" key="3">
    <source>
        <dbReference type="PROSITE" id="PS50894"/>
    </source>
</evidence>
<organism evidence="4 5">
    <name type="scientific">Salmonella enterica subsp. enterica serovar Uganda str. R8-3404</name>
    <dbReference type="NCBI Taxonomy" id="913083"/>
    <lineage>
        <taxon>Bacteria</taxon>
        <taxon>Pseudomonadati</taxon>
        <taxon>Pseudomonadota</taxon>
        <taxon>Gammaproteobacteria</taxon>
        <taxon>Enterobacterales</taxon>
        <taxon>Enterobacteriaceae</taxon>
        <taxon>Salmonella</taxon>
    </lineage>
</organism>
<keyword evidence="2" id="KW-0597">Phosphoprotein</keyword>
<dbReference type="GO" id="GO:0000160">
    <property type="term" value="P:phosphorelay signal transduction system"/>
    <property type="evidence" value="ECO:0007669"/>
    <property type="project" value="UniProtKB-KW"/>
</dbReference>
<keyword evidence="1" id="KW-0902">Two-component regulatory system</keyword>
<dbReference type="Pfam" id="PF01627">
    <property type="entry name" value="Hpt"/>
    <property type="match status" value="1"/>
</dbReference>
<dbReference type="PROSITE" id="PS50894">
    <property type="entry name" value="HPT"/>
    <property type="match status" value="1"/>
</dbReference>
<protein>
    <submittedName>
        <fullName evidence="4">Sensor protein torS</fullName>
    </submittedName>
</protein>
<dbReference type="InterPro" id="IPR008207">
    <property type="entry name" value="Sig_transdc_His_kin_Hpt_dom"/>
</dbReference>
<evidence type="ECO:0000256" key="2">
    <source>
        <dbReference type="PROSITE-ProRule" id="PRU00110"/>
    </source>
</evidence>
<dbReference type="InterPro" id="IPR036641">
    <property type="entry name" value="HPT_dom_sf"/>
</dbReference>
<dbReference type="Gene3D" id="1.20.120.160">
    <property type="entry name" value="HPT domain"/>
    <property type="match status" value="1"/>
</dbReference>
<proteinExistence type="predicted"/>
<gene>
    <name evidence="4" type="ORF">LTSEUGA_3342</name>
</gene>
<dbReference type="EMBL" id="AFCV01000853">
    <property type="protein sequence ID" value="EHC89983.1"/>
    <property type="molecule type" value="Genomic_DNA"/>
</dbReference>
<dbReference type="SUPFAM" id="SSF47226">
    <property type="entry name" value="Histidine-containing phosphotransfer domain, HPT domain"/>
    <property type="match status" value="1"/>
</dbReference>
<evidence type="ECO:0000313" key="4">
    <source>
        <dbReference type="EMBL" id="EHC89983.1"/>
    </source>
</evidence>
<accession>A0A6C8H1X9</accession>
<comment type="caution">
    <text evidence="4">The sequence shown here is derived from an EMBL/GenBank/DDBJ whole genome shotgun (WGS) entry which is preliminary data.</text>
</comment>
<dbReference type="GO" id="GO:0004672">
    <property type="term" value="F:protein kinase activity"/>
    <property type="evidence" value="ECO:0007669"/>
    <property type="project" value="UniProtKB-ARBA"/>
</dbReference>
<dbReference type="Proteomes" id="UP000003915">
    <property type="component" value="Unassembled WGS sequence"/>
</dbReference>
<feature type="non-terminal residue" evidence="4">
    <location>
        <position position="1"/>
    </location>
</feature>
<name>A0A6C8H1X9_SALET</name>
<reference evidence="4 5" key="1">
    <citation type="journal article" date="2011" name="BMC Genomics">
        <title>Genome sequencing reveals diversification of virulence factor content and possible host adaptation in distinct subpopulations of Salmonella enterica.</title>
        <authorList>
            <person name="den Bakker H.C."/>
            <person name="Moreno Switt A.I."/>
            <person name="Govoni G."/>
            <person name="Cummings C.A."/>
            <person name="Ranieri M.L."/>
            <person name="Degoricija L."/>
            <person name="Hoelzer K."/>
            <person name="Rodriguez-Rivera L.D."/>
            <person name="Brown S."/>
            <person name="Bolchacova E."/>
            <person name="Furtado M.R."/>
            <person name="Wiedmann M."/>
        </authorList>
    </citation>
    <scope>NUCLEOTIDE SEQUENCE [LARGE SCALE GENOMIC DNA]</scope>
    <source>
        <strain evidence="4 5">R8-3404</strain>
    </source>
</reference>
<dbReference type="CDD" id="cd00088">
    <property type="entry name" value="HPT"/>
    <property type="match status" value="1"/>
</dbReference>
<feature type="domain" description="HPt" evidence="3">
    <location>
        <begin position="1"/>
        <end position="61"/>
    </location>
</feature>
<dbReference type="AlphaFoldDB" id="A0A6C8H1X9"/>
<evidence type="ECO:0000256" key="1">
    <source>
        <dbReference type="ARBA" id="ARBA00023012"/>
    </source>
</evidence>
<feature type="modified residue" description="Phosphohistidine" evidence="2">
    <location>
        <position position="16"/>
    </location>
</feature>
<evidence type="ECO:0000313" key="5">
    <source>
        <dbReference type="Proteomes" id="UP000003915"/>
    </source>
</evidence>
<sequence>YARAMNDDVNIKRLAHKLKSGCASLGMTQATEACRELELQPLSDIDIKTIVTQGVTALDAWIAGHPSP</sequence>